<dbReference type="Proteomes" id="UP000688137">
    <property type="component" value="Unassembled WGS sequence"/>
</dbReference>
<dbReference type="InterPro" id="IPR002347">
    <property type="entry name" value="SDR_fam"/>
</dbReference>
<evidence type="ECO:0000313" key="7">
    <source>
        <dbReference type="Proteomes" id="UP000688137"/>
    </source>
</evidence>
<dbReference type="GO" id="GO:0008670">
    <property type="term" value="F:2,4-dienoyl-CoA reductase (NADPH) activity"/>
    <property type="evidence" value="ECO:0007669"/>
    <property type="project" value="InterPro"/>
</dbReference>
<dbReference type="CDD" id="cd05369">
    <property type="entry name" value="TER_DECR_SDR_a"/>
    <property type="match status" value="1"/>
</dbReference>
<comment type="catalytic activity">
    <reaction evidence="5">
        <text>a (2E,4Z)-dienoyl-CoA + NADPH + H(+) = a 4,5-saturated-(3E)-enoyl-CoA + NADP(+)</text>
        <dbReference type="Rhea" id="RHEA:61892"/>
        <dbReference type="ChEBI" id="CHEBI:15378"/>
        <dbReference type="ChEBI" id="CHEBI:57783"/>
        <dbReference type="ChEBI" id="CHEBI:58349"/>
        <dbReference type="ChEBI" id="CHEBI:85099"/>
        <dbReference type="ChEBI" id="CHEBI:85493"/>
        <dbReference type="EC" id="1.3.1.124"/>
    </reaction>
</comment>
<dbReference type="InterPro" id="IPR045017">
    <property type="entry name" value="DECR2-like"/>
</dbReference>
<accession>A0A8S1QF97</accession>
<dbReference type="OMA" id="ITPMGRP"/>
<evidence type="ECO:0000256" key="4">
    <source>
        <dbReference type="ARBA" id="ARBA00048009"/>
    </source>
</evidence>
<name>A0A8S1QF97_PARPR</name>
<evidence type="ECO:0000256" key="2">
    <source>
        <dbReference type="ARBA" id="ARBA00023002"/>
    </source>
</evidence>
<evidence type="ECO:0000256" key="3">
    <source>
        <dbReference type="ARBA" id="ARBA00026117"/>
    </source>
</evidence>
<dbReference type="GO" id="GO:0005777">
    <property type="term" value="C:peroxisome"/>
    <property type="evidence" value="ECO:0007669"/>
    <property type="project" value="TreeGrafter"/>
</dbReference>
<dbReference type="GO" id="GO:0009062">
    <property type="term" value="P:fatty acid catabolic process"/>
    <property type="evidence" value="ECO:0007669"/>
    <property type="project" value="InterPro"/>
</dbReference>
<organism evidence="6 7">
    <name type="scientific">Paramecium primaurelia</name>
    <dbReference type="NCBI Taxonomy" id="5886"/>
    <lineage>
        <taxon>Eukaryota</taxon>
        <taxon>Sar</taxon>
        <taxon>Alveolata</taxon>
        <taxon>Ciliophora</taxon>
        <taxon>Intramacronucleata</taxon>
        <taxon>Oligohymenophorea</taxon>
        <taxon>Peniculida</taxon>
        <taxon>Parameciidae</taxon>
        <taxon>Paramecium</taxon>
    </lineage>
</organism>
<dbReference type="EC" id="1.3.1.124" evidence="3"/>
<keyword evidence="2" id="KW-0560">Oxidoreductase</keyword>
<comment type="catalytic activity">
    <reaction evidence="4">
        <text>a (2E,4E)-dienoyl-CoA + NADPH + H(+) = a 4,5-saturated-(3E)-enoyl-CoA + NADP(+)</text>
        <dbReference type="Rhea" id="RHEA:45912"/>
        <dbReference type="ChEBI" id="CHEBI:15378"/>
        <dbReference type="ChEBI" id="CHEBI:57783"/>
        <dbReference type="ChEBI" id="CHEBI:58349"/>
        <dbReference type="ChEBI" id="CHEBI:85101"/>
        <dbReference type="ChEBI" id="CHEBI:85493"/>
        <dbReference type="EC" id="1.3.1.124"/>
    </reaction>
</comment>
<evidence type="ECO:0000256" key="5">
    <source>
        <dbReference type="ARBA" id="ARBA00048340"/>
    </source>
</evidence>
<sequence>MNKTFQQNFLANQVAIVTGGATGICYGISLAYLKYGCKVLITSRKEEVLKQSCITLAQESGNNNIAYFPCDVRKFEQVEAMVQFALEKWGRIDILVNGAAGNFLVPFEMMSVNAFRSVMEIDTFGTFHCCKAVVAKWMSKNGGVIINISTTLPHCGVALQSHAGTAKAGIDALTRHLAVELGPKKIRVVGIAPGAIEKSEGFKRLRMDDSSGFGEDFEKLLPLQRAGTNDDIAPWALFLASECASYITGQTIIVDGGAVNTFPNFTLLSKKARDMLQPKL</sequence>
<evidence type="ECO:0000256" key="1">
    <source>
        <dbReference type="ARBA" id="ARBA00022857"/>
    </source>
</evidence>
<keyword evidence="1" id="KW-0521">NADP</keyword>
<dbReference type="FunFam" id="3.40.50.720:FF:000084">
    <property type="entry name" value="Short-chain dehydrogenase reductase"/>
    <property type="match status" value="1"/>
</dbReference>
<proteinExistence type="predicted"/>
<dbReference type="AlphaFoldDB" id="A0A8S1QF97"/>
<comment type="caution">
    <text evidence="6">The sequence shown here is derived from an EMBL/GenBank/DDBJ whole genome shotgun (WGS) entry which is preliminary data.</text>
</comment>
<evidence type="ECO:0000313" key="6">
    <source>
        <dbReference type="EMBL" id="CAD8113437.1"/>
    </source>
</evidence>
<protein>
    <recommendedName>
        <fullName evidence="3">2,4-dienoyl-CoA reductase [(3E)-enoyl-CoA-producing]</fullName>
        <ecNumber evidence="3">1.3.1.124</ecNumber>
    </recommendedName>
</protein>
<dbReference type="Pfam" id="PF13561">
    <property type="entry name" value="adh_short_C2"/>
    <property type="match status" value="1"/>
</dbReference>
<dbReference type="EMBL" id="CAJJDM010000160">
    <property type="protein sequence ID" value="CAD8113437.1"/>
    <property type="molecule type" value="Genomic_DNA"/>
</dbReference>
<reference evidence="6" key="1">
    <citation type="submission" date="2021-01" db="EMBL/GenBank/DDBJ databases">
        <authorList>
            <consortium name="Genoscope - CEA"/>
            <person name="William W."/>
        </authorList>
    </citation>
    <scope>NUCLEOTIDE SEQUENCE</scope>
</reference>
<gene>
    <name evidence="6" type="ORF">PPRIM_AZ9-3.1.T1550059</name>
</gene>
<dbReference type="PANTHER" id="PTHR43296:SF2">
    <property type="entry name" value="PEROXISOMAL 2,4-DIENOYL-COA REDUCTASE [(3E)-ENOYL-COA-PRODUCING]"/>
    <property type="match status" value="1"/>
</dbReference>
<keyword evidence="7" id="KW-1185">Reference proteome</keyword>
<dbReference type="PANTHER" id="PTHR43296">
    <property type="entry name" value="PEROXISOMAL 2,4-DIENOYL-COA REDUCTASE"/>
    <property type="match status" value="1"/>
</dbReference>